<dbReference type="GO" id="GO:0005524">
    <property type="term" value="F:ATP binding"/>
    <property type="evidence" value="ECO:0007669"/>
    <property type="project" value="UniProtKB-KW"/>
</dbReference>
<organism evidence="4 5">
    <name type="scientific">Flammeovirga pectinis</name>
    <dbReference type="NCBI Taxonomy" id="2494373"/>
    <lineage>
        <taxon>Bacteria</taxon>
        <taxon>Pseudomonadati</taxon>
        <taxon>Bacteroidota</taxon>
        <taxon>Cytophagia</taxon>
        <taxon>Cytophagales</taxon>
        <taxon>Flammeovirgaceae</taxon>
        <taxon>Flammeovirga</taxon>
    </lineage>
</organism>
<dbReference type="EMBL" id="CP034562">
    <property type="protein sequence ID" value="AZQ64318.1"/>
    <property type="molecule type" value="Genomic_DNA"/>
</dbReference>
<dbReference type="CDD" id="cd05907">
    <property type="entry name" value="VL_LC_FACS_like"/>
    <property type="match status" value="1"/>
</dbReference>
<dbReference type="InterPro" id="IPR020845">
    <property type="entry name" value="AMP-binding_CS"/>
</dbReference>
<evidence type="ECO:0000313" key="5">
    <source>
        <dbReference type="Proteomes" id="UP000267268"/>
    </source>
</evidence>
<proteinExistence type="predicted"/>
<name>A0A3S9P7X3_9BACT</name>
<dbReference type="InterPro" id="IPR000873">
    <property type="entry name" value="AMP-dep_synth/lig_dom"/>
</dbReference>
<keyword evidence="1" id="KW-0547">Nucleotide-binding</keyword>
<dbReference type="InterPro" id="IPR042099">
    <property type="entry name" value="ANL_N_sf"/>
</dbReference>
<dbReference type="Pfam" id="PF00501">
    <property type="entry name" value="AMP-binding"/>
    <property type="match status" value="1"/>
</dbReference>
<protein>
    <submittedName>
        <fullName evidence="4">Long-chain fatty acid--CoA ligase</fullName>
    </submittedName>
</protein>
<gene>
    <name evidence="4" type="ORF">EI427_19505</name>
</gene>
<dbReference type="PANTHER" id="PTHR43272:SF33">
    <property type="entry name" value="AMP-BINDING DOMAIN-CONTAINING PROTEIN-RELATED"/>
    <property type="match status" value="1"/>
</dbReference>
<reference evidence="4 5" key="1">
    <citation type="submission" date="2018-12" db="EMBL/GenBank/DDBJ databases">
        <title>Flammeovirga pectinis sp. nov., isolated from the gut of the Korean scallop, Patinopecten yessoensis.</title>
        <authorList>
            <person name="Bae J.-W."/>
            <person name="Jeong Y.-S."/>
            <person name="Kang W."/>
        </authorList>
    </citation>
    <scope>NUCLEOTIDE SEQUENCE [LARGE SCALE GENOMIC DNA]</scope>
    <source>
        <strain evidence="4 5">L12M1</strain>
    </source>
</reference>
<keyword evidence="2" id="KW-0067">ATP-binding</keyword>
<keyword evidence="5" id="KW-1185">Reference proteome</keyword>
<sequence>MKPTRVFDFIHQQKEIYNSLDICFAKKVDGQWKSYSTDDVLNIVNTLSKGLLNYGFKKGDKIAIISENRPEWNFIDIACAQIGVVVVPIYPTITAADYTFIFNHAEIKVAFIESKTILKKITPILKDLPLLEQIYTFNEIENYSHWKAVLTIQGSTTDDNLRKIKSTISENDLFTIVYTSGTTGQPKGVMLSHKNVTSDAIAASEVLPVEKGNARALSFLPLSHVYERTCLYSYQNWGISIYYADNIAKVAEALQEVKPHVFCTVPRLLEKVYDSIVAKGRDLKGFKKALFFWALNFALAYNPRQKQSLSEKIQHKIADKFIFSKWRAALGGHVMNINVGAAALQPRLSRSFWAAGIRACEGYGMSEASPVVSVNHTNTENMMVGTVGPLLKGIEAKIAEDGEILIKGPNVMMGYYKQPDLTKETIIDGWLHTGDIGELIDNKFLKITDRKKELFKNSGGKYISPQFLENKLKESFFIEQVAVLGNHQKIVAALIVPSFDTLKNWCALHNIEHSDNGSMIKNPEVIKKFKKEINTINKSFASWESVKKFTLLPQEWTVETGEVTPTLKPKRKVINSIYEEQIASMFK</sequence>
<accession>A0A3S9P7X3</accession>
<dbReference type="AlphaFoldDB" id="A0A3S9P7X3"/>
<dbReference type="GO" id="GO:0004467">
    <property type="term" value="F:long-chain fatty acid-CoA ligase activity"/>
    <property type="evidence" value="ECO:0007669"/>
    <property type="project" value="TreeGrafter"/>
</dbReference>
<dbReference type="RefSeq" id="WP_126617886.1">
    <property type="nucleotide sequence ID" value="NZ_CP034562.1"/>
</dbReference>
<evidence type="ECO:0000256" key="2">
    <source>
        <dbReference type="ARBA" id="ARBA00022840"/>
    </source>
</evidence>
<evidence type="ECO:0000313" key="4">
    <source>
        <dbReference type="EMBL" id="AZQ64318.1"/>
    </source>
</evidence>
<dbReference type="KEGG" id="fll:EI427_19505"/>
<dbReference type="GO" id="GO:0016020">
    <property type="term" value="C:membrane"/>
    <property type="evidence" value="ECO:0007669"/>
    <property type="project" value="TreeGrafter"/>
</dbReference>
<dbReference type="PROSITE" id="PS00455">
    <property type="entry name" value="AMP_BINDING"/>
    <property type="match status" value="1"/>
</dbReference>
<dbReference type="PANTHER" id="PTHR43272">
    <property type="entry name" value="LONG-CHAIN-FATTY-ACID--COA LIGASE"/>
    <property type="match status" value="1"/>
</dbReference>
<evidence type="ECO:0000256" key="1">
    <source>
        <dbReference type="ARBA" id="ARBA00022741"/>
    </source>
</evidence>
<dbReference type="Gene3D" id="3.40.50.12780">
    <property type="entry name" value="N-terminal domain of ligase-like"/>
    <property type="match status" value="2"/>
</dbReference>
<evidence type="ECO:0000259" key="3">
    <source>
        <dbReference type="Pfam" id="PF00501"/>
    </source>
</evidence>
<dbReference type="SUPFAM" id="SSF56801">
    <property type="entry name" value="Acetyl-CoA synthetase-like"/>
    <property type="match status" value="1"/>
</dbReference>
<feature type="domain" description="AMP-dependent synthetase/ligase" evidence="3">
    <location>
        <begin position="30"/>
        <end position="416"/>
    </location>
</feature>
<dbReference type="Pfam" id="PF23562">
    <property type="entry name" value="AMP-binding_C_3"/>
    <property type="match status" value="1"/>
</dbReference>
<keyword evidence="4" id="KW-0436">Ligase</keyword>
<dbReference type="OrthoDB" id="9778383at2"/>
<dbReference type="Proteomes" id="UP000267268">
    <property type="component" value="Chromosome 1"/>
</dbReference>